<dbReference type="OrthoDB" id="10035764at2759"/>
<feature type="compositionally biased region" description="Basic and acidic residues" evidence="12">
    <location>
        <begin position="47"/>
        <end position="58"/>
    </location>
</feature>
<dbReference type="InterPro" id="IPR024079">
    <property type="entry name" value="MetalloPept_cat_dom_sf"/>
</dbReference>
<dbReference type="PANTHER" id="PTHR13723:SF318">
    <property type="entry name" value="PEPTIDASE M12B DOMAIN-CONTAINING PROTEIN"/>
    <property type="match status" value="1"/>
</dbReference>
<feature type="binding site" evidence="11">
    <location>
        <position position="222"/>
    </location>
    <ligand>
        <name>Zn(2+)</name>
        <dbReference type="ChEBI" id="CHEBI:29105"/>
        <note>catalytic</note>
    </ligand>
</feature>
<feature type="domain" description="Peptidase M12B" evidence="13">
    <location>
        <begin position="76"/>
        <end position="289"/>
    </location>
</feature>
<keyword evidence="3" id="KW-0272">Extracellular matrix</keyword>
<dbReference type="GO" id="GO:0046872">
    <property type="term" value="F:metal ion binding"/>
    <property type="evidence" value="ECO:0007669"/>
    <property type="project" value="UniProtKB-KW"/>
</dbReference>
<proteinExistence type="predicted"/>
<keyword evidence="10" id="KW-0325">Glycoprotein</keyword>
<evidence type="ECO:0000313" key="14">
    <source>
        <dbReference type="EMBL" id="KAJ7390550.1"/>
    </source>
</evidence>
<keyword evidence="15" id="KW-1185">Reference proteome</keyword>
<accession>A0A9X0A046</accession>
<dbReference type="InterPro" id="IPR001590">
    <property type="entry name" value="Peptidase_M12B"/>
</dbReference>
<keyword evidence="6" id="KW-0378">Hydrolase</keyword>
<dbReference type="InterPro" id="IPR050439">
    <property type="entry name" value="ADAMTS_ADAMTS-like"/>
</dbReference>
<feature type="compositionally biased region" description="Polar residues" evidence="12">
    <location>
        <begin position="36"/>
        <end position="46"/>
    </location>
</feature>
<protein>
    <submittedName>
        <fullName evidence="14">Negative regulation of cellular response to hepatocyte growth factor stimulus</fullName>
    </submittedName>
</protein>
<dbReference type="GO" id="GO:0030198">
    <property type="term" value="P:extracellular matrix organization"/>
    <property type="evidence" value="ECO:0007669"/>
    <property type="project" value="TreeGrafter"/>
</dbReference>
<comment type="caution">
    <text evidence="14">The sequence shown here is derived from an EMBL/GenBank/DDBJ whole genome shotgun (WGS) entry which is preliminary data.</text>
</comment>
<sequence>MEEDYFIEPMANTKKQPHLVYKRSSLLASLPQTSTSSRKCTLTSSHPQDREHSKNTKRQVWRELIHRQRRSLDTEVTVQLLVVVDREMINFHGNQSVEEYVLTVMNMVADLFRDPSIGTKINIEVSKLMLLYNMPKGLSITHHGDRTLESFCKWQQWITKDKSSENPTYDGAVLLTRKDICANRFSACDTVGMAFLHGMCDPKKRCSVSQDNGLNVAFTVAHEIGHNLGAYHDGDGNTCPDSAGSTPHLMSSQWLARNRRGTMKWSWCSKAYIRSFLNSKGSNCLRNHAIGKPLELPTELPGVAFTVDDQCKQQYGNRARHCHKYKVLPLSVRESIPIYGAIFADVIDKNNLEFRNSSD</sequence>
<organism evidence="14 15">
    <name type="scientific">Desmophyllum pertusum</name>
    <dbReference type="NCBI Taxonomy" id="174260"/>
    <lineage>
        <taxon>Eukaryota</taxon>
        <taxon>Metazoa</taxon>
        <taxon>Cnidaria</taxon>
        <taxon>Anthozoa</taxon>
        <taxon>Hexacorallia</taxon>
        <taxon>Scleractinia</taxon>
        <taxon>Caryophylliina</taxon>
        <taxon>Caryophylliidae</taxon>
        <taxon>Desmophyllum</taxon>
    </lineage>
</organism>
<name>A0A9X0A046_9CNID</name>
<feature type="binding site" evidence="11">
    <location>
        <position position="226"/>
    </location>
    <ligand>
        <name>Zn(2+)</name>
        <dbReference type="ChEBI" id="CHEBI:29105"/>
        <note>catalytic</note>
    </ligand>
</feature>
<evidence type="ECO:0000256" key="5">
    <source>
        <dbReference type="ARBA" id="ARBA00022723"/>
    </source>
</evidence>
<evidence type="ECO:0000259" key="13">
    <source>
        <dbReference type="PROSITE" id="PS50215"/>
    </source>
</evidence>
<keyword evidence="8" id="KW-0482">Metalloprotease</keyword>
<keyword evidence="9" id="KW-1015">Disulfide bond</keyword>
<evidence type="ECO:0000256" key="12">
    <source>
        <dbReference type="SAM" id="MobiDB-lite"/>
    </source>
</evidence>
<dbReference type="Gene3D" id="3.40.390.10">
    <property type="entry name" value="Collagenase (Catalytic Domain)"/>
    <property type="match status" value="1"/>
</dbReference>
<dbReference type="Proteomes" id="UP001163046">
    <property type="component" value="Unassembled WGS sequence"/>
</dbReference>
<dbReference type="GO" id="GO:0006508">
    <property type="term" value="P:proteolysis"/>
    <property type="evidence" value="ECO:0007669"/>
    <property type="project" value="UniProtKB-KW"/>
</dbReference>
<evidence type="ECO:0000256" key="11">
    <source>
        <dbReference type="PROSITE-ProRule" id="PRU00276"/>
    </source>
</evidence>
<evidence type="ECO:0000256" key="2">
    <source>
        <dbReference type="ARBA" id="ARBA00022525"/>
    </source>
</evidence>
<dbReference type="PANTHER" id="PTHR13723">
    <property type="entry name" value="ADAMTS A DISINTEGRIN AND METALLOPROTEASE WITH THROMBOSPONDIN MOTIFS PROTEASE"/>
    <property type="match status" value="1"/>
</dbReference>
<keyword evidence="5 11" id="KW-0479">Metal-binding</keyword>
<dbReference type="EMBL" id="MU825415">
    <property type="protein sequence ID" value="KAJ7390550.1"/>
    <property type="molecule type" value="Genomic_DNA"/>
</dbReference>
<dbReference type="GO" id="GO:0031012">
    <property type="term" value="C:extracellular matrix"/>
    <property type="evidence" value="ECO:0007669"/>
    <property type="project" value="TreeGrafter"/>
</dbReference>
<keyword evidence="2" id="KW-0964">Secreted</keyword>
<feature type="region of interest" description="Disordered" evidence="12">
    <location>
        <begin position="36"/>
        <end position="58"/>
    </location>
</feature>
<gene>
    <name evidence="14" type="primary">ADAMTS17_1</name>
    <name evidence="14" type="ORF">OS493_024587</name>
</gene>
<feature type="active site" evidence="11">
    <location>
        <position position="223"/>
    </location>
</feature>
<dbReference type="FunFam" id="3.40.390.10:FF:000001">
    <property type="entry name" value="A disintegrin and metalloproteinase with thrombospondin motifs 1"/>
    <property type="match status" value="1"/>
</dbReference>
<dbReference type="SUPFAM" id="SSF55486">
    <property type="entry name" value="Metalloproteases ('zincins'), catalytic domain"/>
    <property type="match status" value="1"/>
</dbReference>
<reference evidence="14" key="1">
    <citation type="submission" date="2023-01" db="EMBL/GenBank/DDBJ databases">
        <title>Genome assembly of the deep-sea coral Lophelia pertusa.</title>
        <authorList>
            <person name="Herrera S."/>
            <person name="Cordes E."/>
        </authorList>
    </citation>
    <scope>NUCLEOTIDE SEQUENCE</scope>
    <source>
        <strain evidence="14">USNM1676648</strain>
        <tissue evidence="14">Polyp</tissue>
    </source>
</reference>
<dbReference type="PROSITE" id="PS50215">
    <property type="entry name" value="ADAM_MEPRO"/>
    <property type="match status" value="1"/>
</dbReference>
<dbReference type="CDD" id="cd04273">
    <property type="entry name" value="ZnMc_ADAMTS_like"/>
    <property type="match status" value="1"/>
</dbReference>
<evidence type="ECO:0000256" key="7">
    <source>
        <dbReference type="ARBA" id="ARBA00022833"/>
    </source>
</evidence>
<evidence type="ECO:0000256" key="3">
    <source>
        <dbReference type="ARBA" id="ARBA00022530"/>
    </source>
</evidence>
<evidence type="ECO:0000256" key="8">
    <source>
        <dbReference type="ARBA" id="ARBA00023049"/>
    </source>
</evidence>
<dbReference type="AlphaFoldDB" id="A0A9X0A046"/>
<evidence type="ECO:0000256" key="1">
    <source>
        <dbReference type="ARBA" id="ARBA00004498"/>
    </source>
</evidence>
<keyword evidence="7 11" id="KW-0862">Zinc</keyword>
<dbReference type="Pfam" id="PF01421">
    <property type="entry name" value="Reprolysin"/>
    <property type="match status" value="1"/>
</dbReference>
<evidence type="ECO:0000256" key="6">
    <source>
        <dbReference type="ARBA" id="ARBA00022801"/>
    </source>
</evidence>
<evidence type="ECO:0000256" key="9">
    <source>
        <dbReference type="ARBA" id="ARBA00023157"/>
    </source>
</evidence>
<evidence type="ECO:0000313" key="15">
    <source>
        <dbReference type="Proteomes" id="UP001163046"/>
    </source>
</evidence>
<dbReference type="Gene3D" id="3.40.1620.60">
    <property type="match status" value="1"/>
</dbReference>
<dbReference type="GO" id="GO:0004222">
    <property type="term" value="F:metalloendopeptidase activity"/>
    <property type="evidence" value="ECO:0007669"/>
    <property type="project" value="InterPro"/>
</dbReference>
<comment type="caution">
    <text evidence="11">Lacks conserved residue(s) required for the propagation of feature annotation.</text>
</comment>
<comment type="subcellular location">
    <subcellularLocation>
        <location evidence="1">Secreted</location>
        <location evidence="1">Extracellular space</location>
        <location evidence="1">Extracellular matrix</location>
    </subcellularLocation>
</comment>
<keyword evidence="4" id="KW-0645">Protease</keyword>
<feature type="binding site" evidence="11">
    <location>
        <position position="232"/>
    </location>
    <ligand>
        <name>Zn(2+)</name>
        <dbReference type="ChEBI" id="CHEBI:29105"/>
        <note>catalytic</note>
    </ligand>
</feature>
<evidence type="ECO:0000256" key="4">
    <source>
        <dbReference type="ARBA" id="ARBA00022670"/>
    </source>
</evidence>
<evidence type="ECO:0000256" key="10">
    <source>
        <dbReference type="ARBA" id="ARBA00023180"/>
    </source>
</evidence>